<feature type="transmembrane region" description="Helical" evidence="1">
    <location>
        <begin position="89"/>
        <end position="108"/>
    </location>
</feature>
<dbReference type="KEGG" id="chq:AQ619_13925"/>
<protein>
    <submittedName>
        <fullName evidence="2">Uncharacterized protein</fullName>
    </submittedName>
</protein>
<dbReference type="EMBL" id="CP013002">
    <property type="protein sequence ID" value="ALL14354.1"/>
    <property type="molecule type" value="Genomic_DNA"/>
</dbReference>
<evidence type="ECO:0000313" key="3">
    <source>
        <dbReference type="Proteomes" id="UP000056905"/>
    </source>
</evidence>
<organism evidence="2 3">
    <name type="scientific">Caulobacter henricii</name>
    <dbReference type="NCBI Taxonomy" id="69395"/>
    <lineage>
        <taxon>Bacteria</taxon>
        <taxon>Pseudomonadati</taxon>
        <taxon>Pseudomonadota</taxon>
        <taxon>Alphaproteobacteria</taxon>
        <taxon>Caulobacterales</taxon>
        <taxon>Caulobacteraceae</taxon>
        <taxon>Caulobacter</taxon>
    </lineage>
</organism>
<sequence length="142" mass="15438">MPHREKLAWMTLLLIAVTYGPYFAHVVISPPAPGVLPNLPQLWLLALAAGGNGVLHILGRIALRVGAPEDARAPADERDRDIQRRSSMVAYYVMMVGMMLVGMVMPFTTSGWELVNAGLLAIVLAEITQNGLAAWSYRRSAA</sequence>
<keyword evidence="1" id="KW-1133">Transmembrane helix</keyword>
<dbReference type="Proteomes" id="UP000056905">
    <property type="component" value="Chromosome"/>
</dbReference>
<dbReference type="AlphaFoldDB" id="A0A0N7JHU3"/>
<reference evidence="2 3" key="1">
    <citation type="submission" date="2015-10" db="EMBL/GenBank/DDBJ databases">
        <title>Conservation of the essential genome among Caulobacter and Brevundimonas species.</title>
        <authorList>
            <person name="Scott D."/>
            <person name="Ely B."/>
        </authorList>
    </citation>
    <scope>NUCLEOTIDE SEQUENCE [LARGE SCALE GENOMIC DNA]</scope>
    <source>
        <strain evidence="2 3">CB4</strain>
    </source>
</reference>
<dbReference type="RefSeq" id="WP_084746042.1">
    <property type="nucleotide sequence ID" value="NZ_CP013002.1"/>
</dbReference>
<gene>
    <name evidence="2" type="ORF">AQ619_13925</name>
</gene>
<feature type="transmembrane region" description="Helical" evidence="1">
    <location>
        <begin position="42"/>
        <end position="63"/>
    </location>
</feature>
<accession>A0A0N7JHU3</accession>
<feature type="transmembrane region" description="Helical" evidence="1">
    <location>
        <begin position="114"/>
        <end position="137"/>
    </location>
</feature>
<keyword evidence="3" id="KW-1185">Reference proteome</keyword>
<dbReference type="STRING" id="69395.AQ619_13925"/>
<keyword evidence="1" id="KW-0812">Transmembrane</keyword>
<name>A0A0N7JHU3_9CAUL</name>
<evidence type="ECO:0000256" key="1">
    <source>
        <dbReference type="SAM" id="Phobius"/>
    </source>
</evidence>
<dbReference type="OrthoDB" id="6024295at2"/>
<proteinExistence type="predicted"/>
<evidence type="ECO:0000313" key="2">
    <source>
        <dbReference type="EMBL" id="ALL14354.1"/>
    </source>
</evidence>
<keyword evidence="1" id="KW-0472">Membrane</keyword>